<dbReference type="AlphaFoldDB" id="A0A6A5TYG5"/>
<feature type="repeat" description="RCC1" evidence="2">
    <location>
        <begin position="84"/>
        <end position="156"/>
    </location>
</feature>
<evidence type="ECO:0000313" key="4">
    <source>
        <dbReference type="EMBL" id="KAF1957913.1"/>
    </source>
</evidence>
<evidence type="ECO:0000259" key="3">
    <source>
        <dbReference type="PROSITE" id="PS50181"/>
    </source>
</evidence>
<dbReference type="InterPro" id="IPR051210">
    <property type="entry name" value="Ub_ligase/GEF_domain"/>
</dbReference>
<dbReference type="CDD" id="cd09917">
    <property type="entry name" value="F-box_SF"/>
    <property type="match status" value="1"/>
</dbReference>
<dbReference type="InterPro" id="IPR009091">
    <property type="entry name" value="RCC1/BLIP-II"/>
</dbReference>
<dbReference type="PROSITE" id="PS50012">
    <property type="entry name" value="RCC1_3"/>
    <property type="match status" value="1"/>
</dbReference>
<dbReference type="InterPro" id="IPR001810">
    <property type="entry name" value="F-box_dom"/>
</dbReference>
<dbReference type="Proteomes" id="UP000800035">
    <property type="component" value="Unassembled WGS sequence"/>
</dbReference>
<dbReference type="OrthoDB" id="61110at2759"/>
<proteinExistence type="predicted"/>
<dbReference type="Pfam" id="PF00415">
    <property type="entry name" value="RCC1"/>
    <property type="match status" value="1"/>
</dbReference>
<keyword evidence="5" id="KW-1185">Reference proteome</keyword>
<evidence type="ECO:0000256" key="2">
    <source>
        <dbReference type="PROSITE-ProRule" id="PRU00235"/>
    </source>
</evidence>
<feature type="domain" description="F-box" evidence="3">
    <location>
        <begin position="5"/>
        <end position="53"/>
    </location>
</feature>
<dbReference type="InterPro" id="IPR036047">
    <property type="entry name" value="F-box-like_dom_sf"/>
</dbReference>
<dbReference type="EMBL" id="ML976988">
    <property type="protein sequence ID" value="KAF1957913.1"/>
    <property type="molecule type" value="Genomic_DNA"/>
</dbReference>
<dbReference type="Pfam" id="PF12937">
    <property type="entry name" value="F-box-like"/>
    <property type="match status" value="1"/>
</dbReference>
<dbReference type="InterPro" id="IPR000408">
    <property type="entry name" value="Reg_chr_condens"/>
</dbReference>
<keyword evidence="1" id="KW-0677">Repeat</keyword>
<sequence length="618" mass="68685">MADKVTNITELPLDILVLIFPYLDAKSFLALCCTCKAFHQPSLRLDSAYWSYATQSTFRVPNQPVVQHDGARWQKLYRRMLTQSRVFTWGLNTRGRLGHAESEDVPRPPIGRFHPRRMWASQTNCLFPKEMDGAKRFGIVADLQCGGWSTTILDSTGTLYTAGVINGESAQYRPGNLEALRFPSGYPGFETAAVWKEPTIAIRQFSAGRKHILGLSDSGRIWSWVDLGETGLGIKFADVKQVVAGWSCSSAYIYGTGIVLWSPVHRSGEDSDEESDTMLVLENTEVPRTGYQRPRGATRESDDERLLGEEVGAVVNYIILEQFIVFVTEIGKVFCGRLGDRNKVNEILELKALGSQDSSTMDVQGSFRRFAVFKNGEVVIADQSYLDACWNARNSDPNQTSTQGLRVIPALQHTGVISVAFGDYHFLALHSSGKITSYGTELQSCGALGLGGDGGLASRLRGLGGHGFGGDAELLPHGYTHGRQVWFRPEQDEWIKHLGNGGKDPEEASERLGLFNTDRNMQGEVSEWVEQEGREWDKDKGEDGLGAHFALRVSAAGWHSGAVVLVNDEITSKEAVYDWQNKSFPRLKLSDGREMPGSVEFDEWREGRPEWKLDVEVF</sequence>
<dbReference type="PANTHER" id="PTHR22870:SF466">
    <property type="entry name" value="ANKYRIN REPEAT-CONTAINING PROTEIN"/>
    <property type="match status" value="1"/>
</dbReference>
<dbReference type="Gene3D" id="2.130.10.30">
    <property type="entry name" value="Regulator of chromosome condensation 1/beta-lactamase-inhibitor protein II"/>
    <property type="match status" value="2"/>
</dbReference>
<dbReference type="SUPFAM" id="SSF81383">
    <property type="entry name" value="F-box domain"/>
    <property type="match status" value="1"/>
</dbReference>
<gene>
    <name evidence="4" type="ORF">CC80DRAFT_534415</name>
</gene>
<dbReference type="PROSITE" id="PS50181">
    <property type="entry name" value="FBOX"/>
    <property type="match status" value="1"/>
</dbReference>
<protein>
    <recommendedName>
        <fullName evidence="3">F-box domain-containing protein</fullName>
    </recommendedName>
</protein>
<accession>A0A6A5TYG5</accession>
<evidence type="ECO:0000313" key="5">
    <source>
        <dbReference type="Proteomes" id="UP000800035"/>
    </source>
</evidence>
<dbReference type="SUPFAM" id="SSF50985">
    <property type="entry name" value="RCC1/BLIP-II"/>
    <property type="match status" value="1"/>
</dbReference>
<organism evidence="4 5">
    <name type="scientific">Byssothecium circinans</name>
    <dbReference type="NCBI Taxonomy" id="147558"/>
    <lineage>
        <taxon>Eukaryota</taxon>
        <taxon>Fungi</taxon>
        <taxon>Dikarya</taxon>
        <taxon>Ascomycota</taxon>
        <taxon>Pezizomycotina</taxon>
        <taxon>Dothideomycetes</taxon>
        <taxon>Pleosporomycetidae</taxon>
        <taxon>Pleosporales</taxon>
        <taxon>Massarineae</taxon>
        <taxon>Massarinaceae</taxon>
        <taxon>Byssothecium</taxon>
    </lineage>
</organism>
<evidence type="ECO:0000256" key="1">
    <source>
        <dbReference type="ARBA" id="ARBA00022737"/>
    </source>
</evidence>
<dbReference type="PANTHER" id="PTHR22870">
    <property type="entry name" value="REGULATOR OF CHROMOSOME CONDENSATION"/>
    <property type="match status" value="1"/>
</dbReference>
<reference evidence="4" key="1">
    <citation type="journal article" date="2020" name="Stud. Mycol.">
        <title>101 Dothideomycetes genomes: a test case for predicting lifestyles and emergence of pathogens.</title>
        <authorList>
            <person name="Haridas S."/>
            <person name="Albert R."/>
            <person name="Binder M."/>
            <person name="Bloem J."/>
            <person name="Labutti K."/>
            <person name="Salamov A."/>
            <person name="Andreopoulos B."/>
            <person name="Baker S."/>
            <person name="Barry K."/>
            <person name="Bills G."/>
            <person name="Bluhm B."/>
            <person name="Cannon C."/>
            <person name="Castanera R."/>
            <person name="Culley D."/>
            <person name="Daum C."/>
            <person name="Ezra D."/>
            <person name="Gonzalez J."/>
            <person name="Henrissat B."/>
            <person name="Kuo A."/>
            <person name="Liang C."/>
            <person name="Lipzen A."/>
            <person name="Lutzoni F."/>
            <person name="Magnuson J."/>
            <person name="Mondo S."/>
            <person name="Nolan M."/>
            <person name="Ohm R."/>
            <person name="Pangilinan J."/>
            <person name="Park H.-J."/>
            <person name="Ramirez L."/>
            <person name="Alfaro M."/>
            <person name="Sun H."/>
            <person name="Tritt A."/>
            <person name="Yoshinaga Y."/>
            <person name="Zwiers L.-H."/>
            <person name="Turgeon B."/>
            <person name="Goodwin S."/>
            <person name="Spatafora J."/>
            <person name="Crous P."/>
            <person name="Grigoriev I."/>
        </authorList>
    </citation>
    <scope>NUCLEOTIDE SEQUENCE</scope>
    <source>
        <strain evidence="4">CBS 675.92</strain>
    </source>
</reference>
<dbReference type="Gene3D" id="1.20.1280.50">
    <property type="match status" value="1"/>
</dbReference>
<name>A0A6A5TYG5_9PLEO</name>